<evidence type="ECO:0000313" key="3">
    <source>
        <dbReference type="EMBL" id="QHW16553.1"/>
    </source>
</evidence>
<dbReference type="Proteomes" id="UP000646191">
    <property type="component" value="Segment"/>
</dbReference>
<dbReference type="EMBL" id="MN931741">
    <property type="protein sequence ID" value="QHW16727.1"/>
    <property type="molecule type" value="Genomic_DNA"/>
</dbReference>
<proteinExistence type="predicted"/>
<evidence type="ECO:0000313" key="6">
    <source>
        <dbReference type="EMBL" id="QHW17619.1"/>
    </source>
</evidence>
<protein>
    <submittedName>
        <fullName evidence="6">MC162R</fullName>
    </submittedName>
</protein>
<reference evidence="6" key="1">
    <citation type="submission" date="2020-01" db="EMBL/GenBank/DDBJ databases">
        <title>Global genomic diversity of Molluscum contagiosum virus.</title>
        <authorList>
            <person name="Zorec T.M."/>
            <person name="Skubic L."/>
            <person name="Hosnjak L."/>
            <person name="Trcko K."/>
            <person name="Poljak M."/>
        </authorList>
    </citation>
    <scope>NUCLEOTIDE SEQUENCE</scope>
    <source>
        <strain evidence="8">MCV2_MC344</strain>
        <strain evidence="9">MCV2_MC515</strain>
        <strain evidence="3">MCV2_P01S01A</strain>
        <strain evidence="4">MCV2_P01S02A</strain>
        <strain evidence="5">MCV2_P03S01A</strain>
        <strain evidence="6">MCV2_P03S02A</strain>
        <strain evidence="7">MCV2_P04S02A</strain>
    </source>
</reference>
<dbReference type="Proteomes" id="UP000641786">
    <property type="component" value="Segment"/>
</dbReference>
<dbReference type="Proteomes" id="UP000615274">
    <property type="component" value="Segment"/>
</dbReference>
<dbReference type="Proteomes" id="UP000651799">
    <property type="component" value="Segment"/>
</dbReference>
<feature type="compositionally biased region" description="Low complexity" evidence="1">
    <location>
        <begin position="540"/>
        <end position="550"/>
    </location>
</feature>
<dbReference type="EMBL" id="MN931746">
    <property type="protein sequence ID" value="QHW17619.1"/>
    <property type="molecule type" value="Genomic_DNA"/>
</dbReference>
<feature type="region of interest" description="Disordered" evidence="1">
    <location>
        <begin position="105"/>
        <end position="154"/>
    </location>
</feature>
<dbReference type="Proteomes" id="UP000624326">
    <property type="component" value="Segment"/>
</dbReference>
<dbReference type="EMBL" id="MN931740">
    <property type="protein sequence ID" value="QHW16553.1"/>
    <property type="molecule type" value="Genomic_DNA"/>
</dbReference>
<gene>
    <name evidence="6" type="primary">MC162R</name>
</gene>
<evidence type="ECO:0000313" key="8">
    <source>
        <dbReference type="EMBL" id="QHW18500.1"/>
    </source>
</evidence>
<feature type="compositionally biased region" description="Low complexity" evidence="1">
    <location>
        <begin position="125"/>
        <end position="138"/>
    </location>
</feature>
<evidence type="ECO:0000256" key="2">
    <source>
        <dbReference type="SAM" id="Phobius"/>
    </source>
</evidence>
<dbReference type="EMBL" id="MN931747">
    <property type="protein sequence ID" value="QHW17793.1"/>
    <property type="molecule type" value="Genomic_DNA"/>
</dbReference>
<evidence type="ECO:0000313" key="10">
    <source>
        <dbReference type="Proteomes" id="UP000624326"/>
    </source>
</evidence>
<evidence type="ECO:0000313" key="5">
    <source>
        <dbReference type="EMBL" id="QHW17446.1"/>
    </source>
</evidence>
<sequence length="565" mass="60194">MRCALRDDALWLAHIIENKVFKTGTCAAMTARGFHACMGKHARVSVACVVVVCVLGAFLALVLLAPPGSGRIRFLDPKPTHVSHLPTTTGVPFVTTTVNGTIGVADNGTNGANSANVTGSWPSNSTVPSTRPRVRTTSKPLTPPPGFHIGATPRRELPLPSEADYLLYGTPWFWKNRTRTVDTRCKRVMAMETETLVLSNSRVQGPVLYAHVVHTTSSSTRYVTLKTVDGTCMSGCAGDESGRHGYMRMLLGGVSVSVATVEDAGMYLVTVATTTSYAVNCYSVTILARLPRPRLEIVHAGYGEEMCSFRLRCSMPGDTPAKIILSGLYDRSNSQLWTSSPGQDLDVLLTVSGYGYDKVACHAMTHRDSVSSKSLPLSEICRKDRIDTGSPDDSSACSRRVSDLERQLAHKCPTTWCPKCSPCPMPEPKPECPRTNSELSGKLVVAAAISAVLNLITAAVLVWRGLCRLCNLLLAVRARQPQYHFLEDGGHLPPPPPYCPVPPPYSDNTRPDASPGTGQGVSQDTSPGAGQGVAQDTSSDAGPGAGPDAGTETVPTNTALPVALP</sequence>
<feature type="region of interest" description="Disordered" evidence="1">
    <location>
        <begin position="487"/>
        <end position="565"/>
    </location>
</feature>
<feature type="transmembrane region" description="Helical" evidence="2">
    <location>
        <begin position="44"/>
        <end position="65"/>
    </location>
</feature>
<organism evidence="6 10">
    <name type="scientific">Molluscum contagiosum virus</name>
    <dbReference type="NCBI Taxonomy" id="10279"/>
    <lineage>
        <taxon>Viruses</taxon>
        <taxon>Varidnaviria</taxon>
        <taxon>Bamfordvirae</taxon>
        <taxon>Nucleocytoviricota</taxon>
        <taxon>Pokkesviricetes</taxon>
        <taxon>Chitovirales</taxon>
        <taxon>Poxviridae</taxon>
        <taxon>Chordopoxvirinae</taxon>
        <taxon>Molluscipoxvirus</taxon>
        <taxon>Molluscipoxvirus molluscum</taxon>
    </lineage>
</organism>
<evidence type="ECO:0000313" key="7">
    <source>
        <dbReference type="EMBL" id="QHW17793.1"/>
    </source>
</evidence>
<evidence type="ECO:0000313" key="9">
    <source>
        <dbReference type="EMBL" id="QHW18674.1"/>
    </source>
</evidence>
<feature type="compositionally biased region" description="Polar residues" evidence="1">
    <location>
        <begin position="520"/>
        <end position="539"/>
    </location>
</feature>
<dbReference type="EMBL" id="MN931745">
    <property type="protein sequence ID" value="QHW17446.1"/>
    <property type="molecule type" value="Genomic_DNA"/>
</dbReference>
<feature type="compositionally biased region" description="Pro residues" evidence="1">
    <location>
        <begin position="492"/>
        <end position="505"/>
    </location>
</feature>
<evidence type="ECO:0000256" key="1">
    <source>
        <dbReference type="SAM" id="MobiDB-lite"/>
    </source>
</evidence>
<keyword evidence="2" id="KW-0812">Transmembrane</keyword>
<dbReference type="EMBL" id="MN931752">
    <property type="protein sequence ID" value="QHW18674.1"/>
    <property type="molecule type" value="Genomic_DNA"/>
</dbReference>
<evidence type="ECO:0000313" key="4">
    <source>
        <dbReference type="EMBL" id="QHW16727.1"/>
    </source>
</evidence>
<keyword evidence="2" id="KW-0472">Membrane</keyword>
<name>A0A858A436_9POXV</name>
<dbReference type="EMBL" id="MN931751">
    <property type="protein sequence ID" value="QHW18500.1"/>
    <property type="molecule type" value="Genomic_DNA"/>
</dbReference>
<accession>A0A858A436</accession>
<feature type="compositionally biased region" description="Polar residues" evidence="1">
    <location>
        <begin position="107"/>
        <end position="124"/>
    </location>
</feature>
<keyword evidence="2" id="KW-1133">Transmembrane helix</keyword>
<dbReference type="Proteomes" id="UP000621459">
    <property type="component" value="Segment"/>
</dbReference>
<dbReference type="Proteomes" id="UP000655493">
    <property type="component" value="Segment"/>
</dbReference>